<keyword evidence="2" id="KW-0677">Repeat</keyword>
<dbReference type="InterPro" id="IPR036318">
    <property type="entry name" value="FAD-bd_PCMH-like_sf"/>
</dbReference>
<evidence type="ECO:0000313" key="7">
    <source>
        <dbReference type="Proteomes" id="UP000283786"/>
    </source>
</evidence>
<dbReference type="SUPFAM" id="SSF54631">
    <property type="entry name" value="CBS-domain pair"/>
    <property type="match status" value="1"/>
</dbReference>
<dbReference type="PROSITE" id="PS51371">
    <property type="entry name" value="CBS"/>
    <property type="match status" value="1"/>
</dbReference>
<evidence type="ECO:0000256" key="4">
    <source>
        <dbReference type="SAM" id="MobiDB-lite"/>
    </source>
</evidence>
<dbReference type="Pfam" id="PF03471">
    <property type="entry name" value="CorC_HlyC"/>
    <property type="match status" value="1"/>
</dbReference>
<dbReference type="GO" id="GO:0050660">
    <property type="term" value="F:flavin adenine dinucleotide binding"/>
    <property type="evidence" value="ECO:0007669"/>
    <property type="project" value="InterPro"/>
</dbReference>
<dbReference type="Proteomes" id="UP000283786">
    <property type="component" value="Chromosome"/>
</dbReference>
<feature type="domain" description="CBS" evidence="5">
    <location>
        <begin position="220"/>
        <end position="277"/>
    </location>
</feature>
<dbReference type="InterPro" id="IPR000644">
    <property type="entry name" value="CBS_dom"/>
</dbReference>
<dbReference type="InterPro" id="IPR046342">
    <property type="entry name" value="CBS_dom_sf"/>
</dbReference>
<dbReference type="FunFam" id="3.10.580.10:FF:000002">
    <property type="entry name" value="Magnesium/cobalt efflux protein CorC"/>
    <property type="match status" value="1"/>
</dbReference>
<dbReference type="InterPro" id="IPR005170">
    <property type="entry name" value="Transptr-assoc_dom"/>
</dbReference>
<proteinExistence type="inferred from homology"/>
<dbReference type="KEGG" id="palw:PSAL_031530"/>
<organism evidence="6 7">
    <name type="scientific">Pseudooceanicola algae</name>
    <dbReference type="NCBI Taxonomy" id="1537215"/>
    <lineage>
        <taxon>Bacteria</taxon>
        <taxon>Pseudomonadati</taxon>
        <taxon>Pseudomonadota</taxon>
        <taxon>Alphaproteobacteria</taxon>
        <taxon>Rhodobacterales</taxon>
        <taxon>Paracoccaceae</taxon>
        <taxon>Pseudooceanicola</taxon>
    </lineage>
</organism>
<dbReference type="InterPro" id="IPR044751">
    <property type="entry name" value="Ion_transp-like_CBS"/>
</dbReference>
<dbReference type="InterPro" id="IPR016169">
    <property type="entry name" value="FAD-bd_PCMH_sub2"/>
</dbReference>
<evidence type="ECO:0000313" key="6">
    <source>
        <dbReference type="EMBL" id="QPM91891.1"/>
    </source>
</evidence>
<dbReference type="EMBL" id="CP060436">
    <property type="protein sequence ID" value="QPM91891.1"/>
    <property type="molecule type" value="Genomic_DNA"/>
</dbReference>
<dbReference type="SMART" id="SM01091">
    <property type="entry name" value="CorC_HlyC"/>
    <property type="match status" value="1"/>
</dbReference>
<evidence type="ECO:0000256" key="2">
    <source>
        <dbReference type="ARBA" id="ARBA00022737"/>
    </source>
</evidence>
<dbReference type="Pfam" id="PF00571">
    <property type="entry name" value="CBS"/>
    <property type="match status" value="2"/>
</dbReference>
<name>A0A418SJI6_9RHOB</name>
<dbReference type="Gene3D" id="3.10.580.10">
    <property type="entry name" value="CBS-domain"/>
    <property type="match status" value="1"/>
</dbReference>
<dbReference type="CDD" id="cd04590">
    <property type="entry name" value="CBS_pair_CorC_HlyC_assoc"/>
    <property type="match status" value="1"/>
</dbReference>
<feature type="region of interest" description="Disordered" evidence="4">
    <location>
        <begin position="1"/>
        <end position="139"/>
    </location>
</feature>
<keyword evidence="7" id="KW-1185">Reference proteome</keyword>
<feature type="compositionally biased region" description="Polar residues" evidence="4">
    <location>
        <begin position="1"/>
        <end position="11"/>
    </location>
</feature>
<accession>A0A418SJI6</accession>
<dbReference type="AlphaFoldDB" id="A0A418SJI6"/>
<protein>
    <recommendedName>
        <fullName evidence="5">CBS domain-containing protein</fullName>
    </recommendedName>
</protein>
<sequence>MGDSTDGSPNAAQGARSMDPDPASISGAQIGGSVVKFDDAARSGFGDDTGLDAESGDAGRLGHEGHGLHSGTSDETERTNGASHAGLHFEMAANDPDGPDAPQRPGFLKRWLGFGGTPEDDSPYANQDTPRQSQEERRRHSLLNLREMRVEDVAIPKAEIVAVPSTINQPDLVAIFRESGMTRLPVYQGTLDSPTGMVHLKDFALKHGWNGMTRFSLKALLRPLLFVPPSMPIGVLLQKMQSERRHMALVIDEYGGVDGLVTIEDLIEQVIGEIEDEHDVDEDAMWSREASGSYLALAKAPLEDFEAEIGTSLTDVDAVDEEEIDTLGGLVFMLSGRVPARGEVVEHPEGHEFEVVEADPRRIKKLRVRLNTHVPLGENG</sequence>
<evidence type="ECO:0000256" key="3">
    <source>
        <dbReference type="ARBA" id="ARBA00023122"/>
    </source>
</evidence>
<dbReference type="SUPFAM" id="SSF56176">
    <property type="entry name" value="FAD-binding/transporter-associated domain-like"/>
    <property type="match status" value="1"/>
</dbReference>
<evidence type="ECO:0000259" key="5">
    <source>
        <dbReference type="PROSITE" id="PS51371"/>
    </source>
</evidence>
<dbReference type="Gene3D" id="3.30.465.10">
    <property type="match status" value="1"/>
</dbReference>
<dbReference type="PANTHER" id="PTHR22777">
    <property type="entry name" value="HEMOLYSIN-RELATED"/>
    <property type="match status" value="1"/>
</dbReference>
<reference evidence="6 7" key="1">
    <citation type="submission" date="2020-08" db="EMBL/GenBank/DDBJ databases">
        <title>Genome sequence of Rhodobacteraceae bacterium Lw-13e.</title>
        <authorList>
            <person name="Poehlein A."/>
            <person name="Wolter L."/>
            <person name="Daniel R."/>
            <person name="Brinkhoff T."/>
        </authorList>
    </citation>
    <scope>NUCLEOTIDE SEQUENCE [LARGE SCALE GENOMIC DNA]</scope>
    <source>
        <strain evidence="6 7">Lw-13e</strain>
    </source>
</reference>
<dbReference type="GO" id="GO:0005886">
    <property type="term" value="C:plasma membrane"/>
    <property type="evidence" value="ECO:0007669"/>
    <property type="project" value="TreeGrafter"/>
</dbReference>
<dbReference type="PANTHER" id="PTHR22777:SF27">
    <property type="entry name" value="MAGNESIUM AND COBALT EFFLUX PROTEIN CORC"/>
    <property type="match status" value="1"/>
</dbReference>
<comment type="similarity">
    <text evidence="1">Belongs to the UPF0053 family. Hemolysin C subfamily.</text>
</comment>
<keyword evidence="3" id="KW-0129">CBS domain</keyword>
<evidence type="ECO:0000256" key="1">
    <source>
        <dbReference type="ARBA" id="ARBA00006446"/>
    </source>
</evidence>
<gene>
    <name evidence="6" type="ORF">PSAL_031530</name>
</gene>